<dbReference type="PANTHER" id="PTHR37233">
    <property type="entry name" value="TRANSMEMBRANE PROTEIN"/>
    <property type="match status" value="1"/>
</dbReference>
<dbReference type="Proteomes" id="UP000734854">
    <property type="component" value="Unassembled WGS sequence"/>
</dbReference>
<sequence>MNSAGVISPWNLSTAAQLKPISTPTIFNPLQGRSRQKTIFLEKNLVSSLDAKTFTWHVQRRKIVLATDNSQSSTEPSISESGNAQIEVNQVPSSPSIVPQDVNFREPYSANSKDPAPRRPSLTMREKLRAARFLSKYMDSKPAKEEFGSRVLEASRASDSGKRRPGLPEAPTNLFDDSKRGLPPQGWTFEFPFQGDIFFIVFSFVFISSVMLATTFIVWKSGAIHFNEY</sequence>
<keyword evidence="4" id="KW-1185">Reference proteome</keyword>
<evidence type="ECO:0000256" key="2">
    <source>
        <dbReference type="SAM" id="Phobius"/>
    </source>
</evidence>
<evidence type="ECO:0000256" key="1">
    <source>
        <dbReference type="SAM" id="MobiDB-lite"/>
    </source>
</evidence>
<dbReference type="EMBL" id="JACMSC010000004">
    <property type="protein sequence ID" value="KAG6525015.1"/>
    <property type="molecule type" value="Genomic_DNA"/>
</dbReference>
<evidence type="ECO:0000313" key="3">
    <source>
        <dbReference type="EMBL" id="KAG6525015.1"/>
    </source>
</evidence>
<keyword evidence="2" id="KW-1133">Transmembrane helix</keyword>
<protein>
    <submittedName>
        <fullName evidence="3">Uncharacterized protein</fullName>
    </submittedName>
</protein>
<keyword evidence="2" id="KW-0472">Membrane</keyword>
<dbReference type="PANTHER" id="PTHR37233:SF2">
    <property type="entry name" value="TRANSMEMBRANE PROTEIN"/>
    <property type="match status" value="1"/>
</dbReference>
<feature type="region of interest" description="Disordered" evidence="1">
    <location>
        <begin position="148"/>
        <end position="177"/>
    </location>
</feature>
<organism evidence="3 4">
    <name type="scientific">Zingiber officinale</name>
    <name type="common">Ginger</name>
    <name type="synonym">Amomum zingiber</name>
    <dbReference type="NCBI Taxonomy" id="94328"/>
    <lineage>
        <taxon>Eukaryota</taxon>
        <taxon>Viridiplantae</taxon>
        <taxon>Streptophyta</taxon>
        <taxon>Embryophyta</taxon>
        <taxon>Tracheophyta</taxon>
        <taxon>Spermatophyta</taxon>
        <taxon>Magnoliopsida</taxon>
        <taxon>Liliopsida</taxon>
        <taxon>Zingiberales</taxon>
        <taxon>Zingiberaceae</taxon>
        <taxon>Zingiber</taxon>
    </lineage>
</organism>
<feature type="region of interest" description="Disordered" evidence="1">
    <location>
        <begin position="91"/>
        <end position="122"/>
    </location>
</feature>
<name>A0A8J5LPX8_ZINOF</name>
<dbReference type="GO" id="GO:0009535">
    <property type="term" value="C:chloroplast thylakoid membrane"/>
    <property type="evidence" value="ECO:0007669"/>
    <property type="project" value="TreeGrafter"/>
</dbReference>
<feature type="transmembrane region" description="Helical" evidence="2">
    <location>
        <begin position="197"/>
        <end position="219"/>
    </location>
</feature>
<accession>A0A8J5LPX8</accession>
<proteinExistence type="predicted"/>
<gene>
    <name evidence="3" type="ORF">ZIOFF_014967</name>
</gene>
<keyword evidence="2" id="KW-0812">Transmembrane</keyword>
<reference evidence="3 4" key="1">
    <citation type="submission" date="2020-08" db="EMBL/GenBank/DDBJ databases">
        <title>Plant Genome Project.</title>
        <authorList>
            <person name="Zhang R.-G."/>
        </authorList>
    </citation>
    <scope>NUCLEOTIDE SEQUENCE [LARGE SCALE GENOMIC DNA]</scope>
    <source>
        <tissue evidence="3">Rhizome</tissue>
    </source>
</reference>
<evidence type="ECO:0000313" key="4">
    <source>
        <dbReference type="Proteomes" id="UP000734854"/>
    </source>
</evidence>
<dbReference type="AlphaFoldDB" id="A0A8J5LPX8"/>
<comment type="caution">
    <text evidence="3">The sequence shown here is derived from an EMBL/GenBank/DDBJ whole genome shotgun (WGS) entry which is preliminary data.</text>
</comment>